<dbReference type="SUPFAM" id="SSF52540">
    <property type="entry name" value="P-loop containing nucleoside triphosphate hydrolases"/>
    <property type="match status" value="1"/>
</dbReference>
<feature type="region of interest" description="G3" evidence="7">
    <location>
        <begin position="63"/>
        <end position="66"/>
    </location>
</feature>
<sequence>MNTPSPFRRGYVSIIGRPNVGKSTLMNQILGQKLSITSRKPQTTRHRILGIKTNESCQSIWLDTPGLNFDSKRTMNRYMNRTAAGAMTGVDLVVFVVEAGVWTSSDESVRERVAETAEEGRVPAILVVNKVDKIGDKARLLPFLEQCGREGSYREIVPLSARRGNNVARLEALVEKYLPEGEALFPADQFTDRSERFFASEMIREKLTRLLGQELPYRLTVQIEQWSDTPKLLSIDAVIWVERAGQKAIVIGKQGSMLKTIGTQAREDMETFFGKKVFLRLWTRIRAGWSDDDTVLRTVLE</sequence>
<dbReference type="NCBIfam" id="TIGR00436">
    <property type="entry name" value="era"/>
    <property type="match status" value="1"/>
</dbReference>
<dbReference type="GO" id="GO:0005525">
    <property type="term" value="F:GTP binding"/>
    <property type="evidence" value="ECO:0007669"/>
    <property type="project" value="UniProtKB-UniRule"/>
</dbReference>
<evidence type="ECO:0000259" key="10">
    <source>
        <dbReference type="PROSITE" id="PS51713"/>
    </source>
</evidence>
<dbReference type="PROSITE" id="PS51713">
    <property type="entry name" value="G_ERA"/>
    <property type="match status" value="1"/>
</dbReference>
<evidence type="ECO:0000256" key="1">
    <source>
        <dbReference type="ARBA" id="ARBA00007921"/>
    </source>
</evidence>
<comment type="function">
    <text evidence="6">An essential GTPase that binds both GDP and GTP, with rapid nucleotide exchange. Plays a role in 16S rRNA processing and 30S ribosomal subunit biogenesis and possibly also in cell cycle regulation and energy metabolism.</text>
</comment>
<keyword evidence="6" id="KW-0690">Ribosome biogenesis</keyword>
<proteinExistence type="inferred from homology"/>
<dbReference type="EMBL" id="CAADEX010000136">
    <property type="protein sequence ID" value="VFJ64372.1"/>
    <property type="molecule type" value="Genomic_DNA"/>
</dbReference>
<dbReference type="GO" id="GO:0070181">
    <property type="term" value="F:small ribosomal subunit rRNA binding"/>
    <property type="evidence" value="ECO:0007669"/>
    <property type="project" value="UniProtKB-UniRule"/>
</dbReference>
<evidence type="ECO:0000256" key="3">
    <source>
        <dbReference type="ARBA" id="ARBA00022741"/>
    </source>
</evidence>
<dbReference type="GO" id="GO:0005886">
    <property type="term" value="C:plasma membrane"/>
    <property type="evidence" value="ECO:0007669"/>
    <property type="project" value="UniProtKB-SubCell"/>
</dbReference>
<feature type="region of interest" description="G5" evidence="7">
    <location>
        <begin position="159"/>
        <end position="161"/>
    </location>
</feature>
<feature type="binding site" evidence="6">
    <location>
        <begin position="16"/>
        <end position="23"/>
    </location>
    <ligand>
        <name>GTP</name>
        <dbReference type="ChEBI" id="CHEBI:37565"/>
    </ligand>
</feature>
<dbReference type="NCBIfam" id="TIGR00231">
    <property type="entry name" value="small_GTP"/>
    <property type="match status" value="1"/>
</dbReference>
<dbReference type="SUPFAM" id="SSF54814">
    <property type="entry name" value="Prokaryotic type KH domain (KH-domain type II)"/>
    <property type="match status" value="1"/>
</dbReference>
<dbReference type="GO" id="GO:0000028">
    <property type="term" value="P:ribosomal small subunit assembly"/>
    <property type="evidence" value="ECO:0007669"/>
    <property type="project" value="TreeGrafter"/>
</dbReference>
<dbReference type="InterPro" id="IPR015946">
    <property type="entry name" value="KH_dom-like_a/b"/>
</dbReference>
<protein>
    <recommendedName>
        <fullName evidence="2 6">GTPase Era</fullName>
    </recommendedName>
</protein>
<accession>A0A450TC65</accession>
<keyword evidence="5 6" id="KW-0342">GTP-binding</keyword>
<dbReference type="AlphaFoldDB" id="A0A450TC65"/>
<keyword evidence="6" id="KW-0699">rRNA-binding</keyword>
<dbReference type="InterPro" id="IPR009019">
    <property type="entry name" value="KH_sf_prok-type"/>
</dbReference>
<evidence type="ECO:0000256" key="2">
    <source>
        <dbReference type="ARBA" id="ARBA00020484"/>
    </source>
</evidence>
<comment type="subcellular location">
    <subcellularLocation>
        <location evidence="6">Cytoplasm</location>
    </subcellularLocation>
    <subcellularLocation>
        <location evidence="6">Cell membrane</location>
        <topology evidence="6">Peripheral membrane protein</topology>
    </subcellularLocation>
</comment>
<dbReference type="Gene3D" id="3.30.300.20">
    <property type="match status" value="1"/>
</dbReference>
<dbReference type="NCBIfam" id="NF000908">
    <property type="entry name" value="PRK00089.1"/>
    <property type="match status" value="1"/>
</dbReference>
<feature type="domain" description="Era-type G" evidence="10">
    <location>
        <begin position="8"/>
        <end position="180"/>
    </location>
</feature>
<dbReference type="Pfam" id="PF07650">
    <property type="entry name" value="KH_2"/>
    <property type="match status" value="1"/>
</dbReference>
<evidence type="ECO:0000313" key="11">
    <source>
        <dbReference type="EMBL" id="VFJ64372.1"/>
    </source>
</evidence>
<dbReference type="Pfam" id="PF01926">
    <property type="entry name" value="MMR_HSR1"/>
    <property type="match status" value="1"/>
</dbReference>
<dbReference type="InterPro" id="IPR005662">
    <property type="entry name" value="GTPase_Era-like"/>
</dbReference>
<dbReference type="InterPro" id="IPR006073">
    <property type="entry name" value="GTP-bd"/>
</dbReference>
<evidence type="ECO:0000256" key="7">
    <source>
        <dbReference type="PROSITE-ProRule" id="PRU01050"/>
    </source>
</evidence>
<dbReference type="InterPro" id="IPR004044">
    <property type="entry name" value="KH_dom_type_2"/>
</dbReference>
<evidence type="ECO:0000256" key="6">
    <source>
        <dbReference type="HAMAP-Rule" id="MF_00367"/>
    </source>
</evidence>
<dbReference type="HAMAP" id="MF_00367">
    <property type="entry name" value="GTPase_Era"/>
    <property type="match status" value="1"/>
</dbReference>
<feature type="binding site" evidence="6">
    <location>
        <begin position="63"/>
        <end position="67"/>
    </location>
    <ligand>
        <name>GTP</name>
        <dbReference type="ChEBI" id="CHEBI:37565"/>
    </ligand>
</feature>
<dbReference type="GO" id="GO:0043024">
    <property type="term" value="F:ribosomal small subunit binding"/>
    <property type="evidence" value="ECO:0007669"/>
    <property type="project" value="TreeGrafter"/>
</dbReference>
<name>A0A450TC65_9GAMM</name>
<feature type="binding site" evidence="6">
    <location>
        <begin position="129"/>
        <end position="132"/>
    </location>
    <ligand>
        <name>GTP</name>
        <dbReference type="ChEBI" id="CHEBI:37565"/>
    </ligand>
</feature>
<keyword evidence="6" id="KW-0963">Cytoplasm</keyword>
<organism evidence="11">
    <name type="scientific">Candidatus Kentrum sp. DK</name>
    <dbReference type="NCBI Taxonomy" id="2126562"/>
    <lineage>
        <taxon>Bacteria</taxon>
        <taxon>Pseudomonadati</taxon>
        <taxon>Pseudomonadota</taxon>
        <taxon>Gammaproteobacteria</taxon>
        <taxon>Candidatus Kentrum</taxon>
    </lineage>
</organism>
<keyword evidence="6" id="KW-1003">Cell membrane</keyword>
<reference evidence="11" key="1">
    <citation type="submission" date="2019-02" db="EMBL/GenBank/DDBJ databases">
        <authorList>
            <person name="Gruber-Vodicka R. H."/>
            <person name="Seah K. B. B."/>
        </authorList>
    </citation>
    <scope>NUCLEOTIDE SEQUENCE</scope>
    <source>
        <strain evidence="11">BECK_DK47</strain>
    </source>
</reference>
<keyword evidence="4 6" id="KW-0694">RNA-binding</keyword>
<dbReference type="CDD" id="cd22534">
    <property type="entry name" value="KH-II_Era"/>
    <property type="match status" value="1"/>
</dbReference>
<dbReference type="Gene3D" id="3.40.50.300">
    <property type="entry name" value="P-loop containing nucleotide triphosphate hydrolases"/>
    <property type="match status" value="1"/>
</dbReference>
<dbReference type="GO" id="GO:0003924">
    <property type="term" value="F:GTPase activity"/>
    <property type="evidence" value="ECO:0007669"/>
    <property type="project" value="UniProtKB-UniRule"/>
</dbReference>
<feature type="region of interest" description="G1" evidence="7">
    <location>
        <begin position="16"/>
        <end position="23"/>
    </location>
</feature>
<keyword evidence="6" id="KW-0472">Membrane</keyword>
<comment type="subunit">
    <text evidence="6">Monomer.</text>
</comment>
<evidence type="ECO:0000256" key="4">
    <source>
        <dbReference type="ARBA" id="ARBA00022884"/>
    </source>
</evidence>
<dbReference type="FunFam" id="3.40.50.300:FF:000094">
    <property type="entry name" value="GTPase Era"/>
    <property type="match status" value="1"/>
</dbReference>
<dbReference type="PANTHER" id="PTHR42698">
    <property type="entry name" value="GTPASE ERA"/>
    <property type="match status" value="1"/>
</dbReference>
<dbReference type="InterPro" id="IPR027417">
    <property type="entry name" value="P-loop_NTPase"/>
</dbReference>
<evidence type="ECO:0000256" key="8">
    <source>
        <dbReference type="RuleBase" id="RU003761"/>
    </source>
</evidence>
<dbReference type="PANTHER" id="PTHR42698:SF1">
    <property type="entry name" value="GTPASE ERA, MITOCHONDRIAL"/>
    <property type="match status" value="1"/>
</dbReference>
<dbReference type="CDD" id="cd04163">
    <property type="entry name" value="Era"/>
    <property type="match status" value="1"/>
</dbReference>
<dbReference type="GO" id="GO:0005829">
    <property type="term" value="C:cytosol"/>
    <property type="evidence" value="ECO:0007669"/>
    <property type="project" value="TreeGrafter"/>
</dbReference>
<gene>
    <name evidence="6" type="primary">era</name>
    <name evidence="11" type="ORF">BECKDK2373B_GA0170837_11368</name>
</gene>
<dbReference type="InterPro" id="IPR005225">
    <property type="entry name" value="Small_GTP-bd"/>
</dbReference>
<evidence type="ECO:0000256" key="5">
    <source>
        <dbReference type="ARBA" id="ARBA00023134"/>
    </source>
</evidence>
<dbReference type="PROSITE" id="PS50823">
    <property type="entry name" value="KH_TYPE_2"/>
    <property type="match status" value="1"/>
</dbReference>
<feature type="region of interest" description="G4" evidence="7">
    <location>
        <begin position="129"/>
        <end position="132"/>
    </location>
</feature>
<evidence type="ECO:0000259" key="9">
    <source>
        <dbReference type="PROSITE" id="PS50823"/>
    </source>
</evidence>
<comment type="similarity">
    <text evidence="1 6 7 8">Belongs to the TRAFAC class TrmE-Era-EngA-EngB-Septin-like GTPase superfamily. Era GTPase family.</text>
</comment>
<feature type="region of interest" description="G2" evidence="7">
    <location>
        <begin position="42"/>
        <end position="46"/>
    </location>
</feature>
<feature type="domain" description="KH type-2" evidence="9">
    <location>
        <begin position="203"/>
        <end position="287"/>
    </location>
</feature>
<dbReference type="InterPro" id="IPR030388">
    <property type="entry name" value="G_ERA_dom"/>
</dbReference>
<keyword evidence="3 6" id="KW-0547">Nucleotide-binding</keyword>